<feature type="transmembrane region" description="Helical" evidence="8">
    <location>
        <begin position="304"/>
        <end position="326"/>
    </location>
</feature>
<dbReference type="PROSITE" id="PS50850">
    <property type="entry name" value="MFS"/>
    <property type="match status" value="1"/>
</dbReference>
<dbReference type="GO" id="GO:0022857">
    <property type="term" value="F:transmembrane transporter activity"/>
    <property type="evidence" value="ECO:0007669"/>
    <property type="project" value="InterPro"/>
</dbReference>
<feature type="transmembrane region" description="Helical" evidence="8">
    <location>
        <begin position="138"/>
        <end position="157"/>
    </location>
</feature>
<evidence type="ECO:0000313" key="10">
    <source>
        <dbReference type="EMBL" id="RJE26627.1"/>
    </source>
</evidence>
<evidence type="ECO:0000256" key="2">
    <source>
        <dbReference type="ARBA" id="ARBA00022448"/>
    </source>
</evidence>
<evidence type="ECO:0000259" key="9">
    <source>
        <dbReference type="PROSITE" id="PS50850"/>
    </source>
</evidence>
<comment type="subcellular location">
    <subcellularLocation>
        <location evidence="1">Membrane</location>
        <topology evidence="1">Multi-pass membrane protein</topology>
    </subcellularLocation>
</comment>
<evidence type="ECO:0000256" key="4">
    <source>
        <dbReference type="ARBA" id="ARBA00022989"/>
    </source>
</evidence>
<comment type="similarity">
    <text evidence="6">Belongs to the major facilitator superfamily. Allantoate permease family.</text>
</comment>
<keyword evidence="4 8" id="KW-1133">Transmembrane helix</keyword>
<evidence type="ECO:0000256" key="5">
    <source>
        <dbReference type="ARBA" id="ARBA00023136"/>
    </source>
</evidence>
<dbReference type="EMBL" id="MVGC01000018">
    <property type="protein sequence ID" value="RJE26627.1"/>
    <property type="molecule type" value="Genomic_DNA"/>
</dbReference>
<keyword evidence="3 8" id="KW-0812">Transmembrane</keyword>
<dbReference type="GO" id="GO:0016020">
    <property type="term" value="C:membrane"/>
    <property type="evidence" value="ECO:0007669"/>
    <property type="project" value="UniProtKB-SubCell"/>
</dbReference>
<gene>
    <name evidence="10" type="ORF">PHISCL_01041</name>
</gene>
<name>A0A3A2ZZ27_9EURO</name>
<feature type="transmembrane region" description="Helical" evidence="8">
    <location>
        <begin position="426"/>
        <end position="447"/>
    </location>
</feature>
<dbReference type="FunFam" id="1.20.1250.20:FF:000064">
    <property type="entry name" value="MFS allantoate transporter"/>
    <property type="match status" value="1"/>
</dbReference>
<reference evidence="11" key="1">
    <citation type="submission" date="2017-02" db="EMBL/GenBank/DDBJ databases">
        <authorList>
            <person name="Tafer H."/>
            <person name="Lopandic K."/>
        </authorList>
    </citation>
    <scope>NUCLEOTIDE SEQUENCE [LARGE SCALE GENOMIC DNA]</scope>
    <source>
        <strain evidence="11">CBS 366.77</strain>
    </source>
</reference>
<feature type="transmembrane region" description="Helical" evidence="8">
    <location>
        <begin position="200"/>
        <end position="220"/>
    </location>
</feature>
<feature type="transmembrane region" description="Helical" evidence="8">
    <location>
        <begin position="395"/>
        <end position="414"/>
    </location>
</feature>
<proteinExistence type="inferred from homology"/>
<feature type="transmembrane region" description="Helical" evidence="8">
    <location>
        <begin position="365"/>
        <end position="383"/>
    </location>
</feature>
<feature type="transmembrane region" description="Helical" evidence="8">
    <location>
        <begin position="333"/>
        <end position="353"/>
    </location>
</feature>
<feature type="domain" description="Major facilitator superfamily (MFS) profile" evidence="9">
    <location>
        <begin position="41"/>
        <end position="452"/>
    </location>
</feature>
<dbReference type="PANTHER" id="PTHR43791">
    <property type="entry name" value="PERMEASE-RELATED"/>
    <property type="match status" value="1"/>
</dbReference>
<keyword evidence="2" id="KW-0813">Transport</keyword>
<organism evidence="10 11">
    <name type="scientific">Aspergillus sclerotialis</name>
    <dbReference type="NCBI Taxonomy" id="2070753"/>
    <lineage>
        <taxon>Eukaryota</taxon>
        <taxon>Fungi</taxon>
        <taxon>Dikarya</taxon>
        <taxon>Ascomycota</taxon>
        <taxon>Pezizomycotina</taxon>
        <taxon>Eurotiomycetes</taxon>
        <taxon>Eurotiomycetidae</taxon>
        <taxon>Eurotiales</taxon>
        <taxon>Aspergillaceae</taxon>
        <taxon>Aspergillus</taxon>
        <taxon>Aspergillus subgen. Polypaecilum</taxon>
    </lineage>
</organism>
<sequence>MSEKVDYATNTVDRNENPDHEAATLSPEEEKRIIRKIDWNLMPLLTISYAFQYLDKTSLSYSAVLGIKGDLNLVGQDYSWTSSIFYIGYLAASYPISLGFVKFPLGRYLSLLIILWGIVLTLHAVAQNYAGLMVLRTFLGIFESAISPGFSLITGMWYTPREHISRHSVWFAGNAAAGIIGSLIAYGVLFYKGSLAQWKLLFLVFGLVTVAWGVVLWFFLPDSPANARFLTPAEREFASLRPKKFQRTTQTRKWDKGQFIETAKDIKTWWFLVFSFIICVPNGGITSFQSLIIKSFGYDVYKTILMQLPGSAFQFTMVVLVGVFTTLFRKSRLIAMVALFLVSIAGILMIKLLPEHLKLSRLAGFWLVQCISPAFPLMMSLFASNIAGFTKKSTVAPLIFVGYCVGNLVGPQFFISKEAPNYYTAYTTILICFAITIFMAVIFRVYLDWENRRRNRAQGVKIDAEETRAVDLESDEALADVDETDVQNKNFRYIL</sequence>
<feature type="region of interest" description="Disordered" evidence="7">
    <location>
        <begin position="1"/>
        <end position="24"/>
    </location>
</feature>
<dbReference type="Gene3D" id="1.20.1250.20">
    <property type="entry name" value="MFS general substrate transporter like domains"/>
    <property type="match status" value="2"/>
</dbReference>
<keyword evidence="5 8" id="KW-0472">Membrane</keyword>
<dbReference type="InterPro" id="IPR011701">
    <property type="entry name" value="MFS"/>
</dbReference>
<feature type="transmembrane region" description="Helical" evidence="8">
    <location>
        <begin position="108"/>
        <end position="126"/>
    </location>
</feature>
<protein>
    <submittedName>
        <fullName evidence="10">Major Facilitator Superfamily</fullName>
    </submittedName>
</protein>
<comment type="caution">
    <text evidence="10">The sequence shown here is derived from an EMBL/GenBank/DDBJ whole genome shotgun (WGS) entry which is preliminary data.</text>
</comment>
<dbReference type="AlphaFoldDB" id="A0A3A2ZZ27"/>
<dbReference type="SUPFAM" id="SSF103473">
    <property type="entry name" value="MFS general substrate transporter"/>
    <property type="match status" value="1"/>
</dbReference>
<feature type="transmembrane region" description="Helical" evidence="8">
    <location>
        <begin position="269"/>
        <end position="292"/>
    </location>
</feature>
<dbReference type="InterPro" id="IPR036259">
    <property type="entry name" value="MFS_trans_sf"/>
</dbReference>
<dbReference type="OrthoDB" id="6730379at2759"/>
<feature type="transmembrane region" description="Helical" evidence="8">
    <location>
        <begin position="83"/>
        <end position="101"/>
    </location>
</feature>
<accession>A0A3A2ZZ27</accession>
<evidence type="ECO:0000256" key="7">
    <source>
        <dbReference type="SAM" id="MobiDB-lite"/>
    </source>
</evidence>
<dbReference type="Proteomes" id="UP000266188">
    <property type="component" value="Unassembled WGS sequence"/>
</dbReference>
<feature type="transmembrane region" description="Helical" evidence="8">
    <location>
        <begin position="169"/>
        <end position="188"/>
    </location>
</feature>
<evidence type="ECO:0000256" key="1">
    <source>
        <dbReference type="ARBA" id="ARBA00004141"/>
    </source>
</evidence>
<dbReference type="PANTHER" id="PTHR43791:SF103">
    <property type="entry name" value="MAJOR FACILITATOR SUPERFAMILY (MFS) PROFILE DOMAIN-CONTAINING PROTEIN-RELATED"/>
    <property type="match status" value="1"/>
</dbReference>
<evidence type="ECO:0000256" key="8">
    <source>
        <dbReference type="SAM" id="Phobius"/>
    </source>
</evidence>
<dbReference type="Pfam" id="PF07690">
    <property type="entry name" value="MFS_1"/>
    <property type="match status" value="1"/>
</dbReference>
<feature type="compositionally biased region" description="Basic and acidic residues" evidence="7">
    <location>
        <begin position="13"/>
        <end position="24"/>
    </location>
</feature>
<evidence type="ECO:0000313" key="11">
    <source>
        <dbReference type="Proteomes" id="UP000266188"/>
    </source>
</evidence>
<evidence type="ECO:0000256" key="3">
    <source>
        <dbReference type="ARBA" id="ARBA00022692"/>
    </source>
</evidence>
<dbReference type="InterPro" id="IPR020846">
    <property type="entry name" value="MFS_dom"/>
</dbReference>
<keyword evidence="11" id="KW-1185">Reference proteome</keyword>
<evidence type="ECO:0000256" key="6">
    <source>
        <dbReference type="ARBA" id="ARBA00037968"/>
    </source>
</evidence>